<dbReference type="EMBL" id="JAAZON010000201">
    <property type="protein sequence ID" value="NMC62458.1"/>
    <property type="molecule type" value="Genomic_DNA"/>
</dbReference>
<evidence type="ECO:0000313" key="2">
    <source>
        <dbReference type="EMBL" id="NMC62458.1"/>
    </source>
</evidence>
<accession>A0A7X9IIW5</accession>
<proteinExistence type="predicted"/>
<protein>
    <submittedName>
        <fullName evidence="2">Uncharacterized protein</fullName>
    </submittedName>
</protein>
<dbReference type="Proteomes" id="UP000524246">
    <property type="component" value="Unassembled WGS sequence"/>
</dbReference>
<feature type="compositionally biased region" description="Polar residues" evidence="1">
    <location>
        <begin position="1"/>
        <end position="13"/>
    </location>
</feature>
<feature type="non-terminal residue" evidence="2">
    <location>
        <position position="224"/>
    </location>
</feature>
<name>A0A7X9IIW5_9DELT</name>
<sequence>MQSVLKNSSTPSSAEAKDFVLSPEERQIRESQLAFIARSVGDDPKMEVSLGPAGAGNGFDLVNSRIVIDVLDALGSWSSAVFTAGHEGAHRLLSPRLFELPFSSEKIEEFFQETGFQSTYNVIEDCAVNDGMVRKYPGIEGPTRETYRDQNLESGLLSTPEIVSWCQQNGGIPKFAKALSTMLGYWATHRLDEGFASRFSELKIPKEFSEHPDPEVAFILKRIF</sequence>
<evidence type="ECO:0000313" key="3">
    <source>
        <dbReference type="Proteomes" id="UP000524246"/>
    </source>
</evidence>
<dbReference type="AlphaFoldDB" id="A0A7X9IIW5"/>
<feature type="region of interest" description="Disordered" evidence="1">
    <location>
        <begin position="1"/>
        <end position="21"/>
    </location>
</feature>
<evidence type="ECO:0000256" key="1">
    <source>
        <dbReference type="SAM" id="MobiDB-lite"/>
    </source>
</evidence>
<organism evidence="2 3">
    <name type="scientific">SAR324 cluster bacterium</name>
    <dbReference type="NCBI Taxonomy" id="2024889"/>
    <lineage>
        <taxon>Bacteria</taxon>
        <taxon>Deltaproteobacteria</taxon>
        <taxon>SAR324 cluster</taxon>
    </lineage>
</organism>
<comment type="caution">
    <text evidence="2">The sequence shown here is derived from an EMBL/GenBank/DDBJ whole genome shotgun (WGS) entry which is preliminary data.</text>
</comment>
<reference evidence="2 3" key="1">
    <citation type="journal article" date="2020" name="Biotechnol. Biofuels">
        <title>New insights from the biogas microbiome by comprehensive genome-resolved metagenomics of nearly 1600 species originating from multiple anaerobic digesters.</title>
        <authorList>
            <person name="Campanaro S."/>
            <person name="Treu L."/>
            <person name="Rodriguez-R L.M."/>
            <person name="Kovalovszki A."/>
            <person name="Ziels R.M."/>
            <person name="Maus I."/>
            <person name="Zhu X."/>
            <person name="Kougias P.G."/>
            <person name="Basile A."/>
            <person name="Luo G."/>
            <person name="Schluter A."/>
            <person name="Konstantinidis K.T."/>
            <person name="Angelidaki I."/>
        </authorList>
    </citation>
    <scope>NUCLEOTIDE SEQUENCE [LARGE SCALE GENOMIC DNA]</scope>
    <source>
        <strain evidence="2">AS27yjCOA_65</strain>
    </source>
</reference>
<gene>
    <name evidence="2" type="ORF">GYA55_04750</name>
</gene>